<dbReference type="PROSITE" id="PS50222">
    <property type="entry name" value="EF_HAND_2"/>
    <property type="match status" value="1"/>
</dbReference>
<dbReference type="Gene3D" id="1.20.960.40">
    <property type="match status" value="1"/>
</dbReference>
<protein>
    <submittedName>
        <fullName evidence="6 7">Centrosomal protein 43-like isoform X1</fullName>
    </submittedName>
</protein>
<feature type="compositionally biased region" description="Polar residues" evidence="3">
    <location>
        <begin position="344"/>
        <end position="357"/>
    </location>
</feature>
<feature type="compositionally biased region" description="Polar residues" evidence="3">
    <location>
        <begin position="481"/>
        <end position="495"/>
    </location>
</feature>
<evidence type="ECO:0000256" key="3">
    <source>
        <dbReference type="SAM" id="MobiDB-lite"/>
    </source>
</evidence>
<organism evidence="5 6">
    <name type="scientific">Salmo salar</name>
    <name type="common">Atlantic salmon</name>
    <dbReference type="NCBI Taxonomy" id="8030"/>
    <lineage>
        <taxon>Eukaryota</taxon>
        <taxon>Metazoa</taxon>
        <taxon>Chordata</taxon>
        <taxon>Craniata</taxon>
        <taxon>Vertebrata</taxon>
        <taxon>Euteleostomi</taxon>
        <taxon>Actinopterygii</taxon>
        <taxon>Neopterygii</taxon>
        <taxon>Teleostei</taxon>
        <taxon>Protacanthopterygii</taxon>
        <taxon>Salmoniformes</taxon>
        <taxon>Salmonidae</taxon>
        <taxon>Salmoninae</taxon>
        <taxon>Salmo</taxon>
    </lineage>
</organism>
<gene>
    <name evidence="6" type="primary">LOC123743496</name>
    <name evidence="7" type="synonym">LOC106608145</name>
</gene>
<evidence type="ECO:0000259" key="4">
    <source>
        <dbReference type="PROSITE" id="PS50222"/>
    </source>
</evidence>
<feature type="compositionally biased region" description="Basic and acidic residues" evidence="3">
    <location>
        <begin position="422"/>
        <end position="435"/>
    </location>
</feature>
<dbReference type="InterPro" id="IPR018993">
    <property type="entry name" value="FOP_dimerisation-dom_N"/>
</dbReference>
<evidence type="ECO:0000256" key="2">
    <source>
        <dbReference type="ARBA" id="ARBA00023212"/>
    </source>
</evidence>
<sequence length="495" mass="54825">MSATEDDSELRGLLIQTLENNGVLNKLKAEMRAAVFLAMDEQARVENKTPLVNENLKKCLNTQDGCLVASLIIDFLQVFHIDFTLAVFQPEINSLNGLGSREQVSRDLGITETDMNRTTPLLLELVKRGRHREKASIFSAELSPRQIADARQKFDSYDKDRTDGICKEDLEALLGDVFPNFNKNMLERFVTDELRAGDKASTSDFQEFLGLYKRFFSQCRSVITHDTSDVIHNPSRYVEKMSPSPASKIPRFKGHKNSAQEEKAGTKGEKVSHSDTSLNFVSLKGKGQGHLVSRHSETSGSNGNAPVASQKKRLEVEEDADEGDSFFDDPLPKPQKTYGCSVPLTKSKSGPSLSNKKNSQKDFVHSLREESLSGRSFTPMRRDASLNERAAGLDREVGSSTLASLLDPATQWNAAGGWSHSGESHHRDLSGSRNDDDVDYDDDFNSHRSDISKSEVSIGEEIEEVSVKGPDNSNKFDEITQDLSVSQLSQTQGAD</sequence>
<dbReference type="Pfam" id="PF09398">
    <property type="entry name" value="FOP_dimer"/>
    <property type="match status" value="1"/>
</dbReference>
<dbReference type="GeneID" id="123743496"/>
<dbReference type="SUPFAM" id="SSF47473">
    <property type="entry name" value="EF-hand"/>
    <property type="match status" value="1"/>
</dbReference>
<feature type="domain" description="EF-hand" evidence="4">
    <location>
        <begin position="145"/>
        <end position="180"/>
    </location>
</feature>
<feature type="compositionally biased region" description="Acidic residues" evidence="3">
    <location>
        <begin position="316"/>
        <end position="327"/>
    </location>
</feature>
<keyword evidence="1" id="KW-0963">Cytoplasm</keyword>
<dbReference type="Gene3D" id="1.10.238.10">
    <property type="entry name" value="EF-hand"/>
    <property type="match status" value="1"/>
</dbReference>
<dbReference type="RefSeq" id="XP_045576997.1">
    <property type="nucleotide sequence ID" value="XM_045721041.1"/>
</dbReference>
<dbReference type="InterPro" id="IPR011992">
    <property type="entry name" value="EF-hand-dom_pair"/>
</dbReference>
<feature type="compositionally biased region" description="Basic and acidic residues" evidence="3">
    <location>
        <begin position="258"/>
        <end position="273"/>
    </location>
</feature>
<keyword evidence="5" id="KW-1185">Reference proteome</keyword>
<evidence type="ECO:0000313" key="7">
    <source>
        <dbReference type="RefSeq" id="XP_045577005.1"/>
    </source>
</evidence>
<evidence type="ECO:0000313" key="6">
    <source>
        <dbReference type="RefSeq" id="XP_045576997.1"/>
    </source>
</evidence>
<dbReference type="RefSeq" id="XP_045577005.1">
    <property type="nucleotide sequence ID" value="XM_045721049.1"/>
</dbReference>
<feature type="region of interest" description="Disordered" evidence="3">
    <location>
        <begin position="412"/>
        <end position="495"/>
    </location>
</feature>
<proteinExistence type="predicted"/>
<feature type="compositionally biased region" description="Basic and acidic residues" evidence="3">
    <location>
        <begin position="380"/>
        <end position="395"/>
    </location>
</feature>
<dbReference type="PANTHER" id="PTHR15431:SF9">
    <property type="entry name" value="CENTROSOMAL PROTEIN 43"/>
    <property type="match status" value="1"/>
</dbReference>
<dbReference type="InterPro" id="IPR002048">
    <property type="entry name" value="EF_hand_dom"/>
</dbReference>
<name>A0ABM3F108_SALSA</name>
<feature type="region of interest" description="Disordered" evidence="3">
    <location>
        <begin position="234"/>
        <end position="395"/>
    </location>
</feature>
<evidence type="ECO:0000313" key="5">
    <source>
        <dbReference type="Proteomes" id="UP001652741"/>
    </source>
</evidence>
<feature type="compositionally biased region" description="Basic and acidic residues" evidence="3">
    <location>
        <begin position="444"/>
        <end position="453"/>
    </location>
</feature>
<dbReference type="PANTHER" id="PTHR15431">
    <property type="entry name" value="FGFR1 ONCOGENE PARTNER/LISH DOMAIN-CONTAINING PROTEIN"/>
    <property type="match status" value="1"/>
</dbReference>
<evidence type="ECO:0000256" key="1">
    <source>
        <dbReference type="ARBA" id="ARBA00022490"/>
    </source>
</evidence>
<feature type="compositionally biased region" description="Basic and acidic residues" evidence="3">
    <location>
        <begin position="359"/>
        <end position="372"/>
    </location>
</feature>
<keyword evidence="2" id="KW-0206">Cytoskeleton</keyword>
<accession>A0ABM3F108</accession>
<reference evidence="6 7" key="1">
    <citation type="submission" date="2025-05" db="UniProtKB">
        <authorList>
            <consortium name="RefSeq"/>
        </authorList>
    </citation>
    <scope>IDENTIFICATION</scope>
</reference>
<dbReference type="Proteomes" id="UP001652741">
    <property type="component" value="Chromosome ssa06"/>
</dbReference>